<dbReference type="GO" id="GO:0008915">
    <property type="term" value="F:lipid-A-disaccharide synthase activity"/>
    <property type="evidence" value="ECO:0007669"/>
    <property type="project" value="InterPro"/>
</dbReference>
<keyword evidence="1" id="KW-0812">Transmembrane</keyword>
<dbReference type="GO" id="GO:0009245">
    <property type="term" value="P:lipid A biosynthetic process"/>
    <property type="evidence" value="ECO:0007669"/>
    <property type="project" value="InterPro"/>
</dbReference>
<dbReference type="InterPro" id="IPR014546">
    <property type="entry name" value="UCP028440_lipidA_biosyn"/>
</dbReference>
<evidence type="ECO:0000256" key="1">
    <source>
        <dbReference type="SAM" id="Phobius"/>
    </source>
</evidence>
<organism evidence="3 4">
    <name type="scientific">Rhodobacter xanthinilyticus</name>
    <dbReference type="NCBI Taxonomy" id="1850250"/>
    <lineage>
        <taxon>Bacteria</taxon>
        <taxon>Pseudomonadati</taxon>
        <taxon>Pseudomonadota</taxon>
        <taxon>Alphaproteobacteria</taxon>
        <taxon>Rhodobacterales</taxon>
        <taxon>Rhodobacter group</taxon>
        <taxon>Rhodobacter</taxon>
    </lineage>
</organism>
<feature type="domain" description="Lipid A biosynthesis N-terminal" evidence="2">
    <location>
        <begin position="21"/>
        <end position="92"/>
    </location>
</feature>
<evidence type="ECO:0000313" key="4">
    <source>
        <dbReference type="Proteomes" id="UP000176562"/>
    </source>
</evidence>
<reference evidence="3 4" key="1">
    <citation type="submission" date="2016-10" db="EMBL/GenBank/DDBJ databases">
        <title>Rhodobacter sp. LPB0142, isolated from sea water.</title>
        <authorList>
            <person name="Kim E."/>
            <person name="Yi H."/>
        </authorList>
    </citation>
    <scope>NUCLEOTIDE SEQUENCE [LARGE SCALE GENOMIC DNA]</scope>
    <source>
        <strain evidence="3 4">LPB0142</strain>
    </source>
</reference>
<dbReference type="KEGG" id="rhp:LPB142_13915"/>
<dbReference type="Proteomes" id="UP000176562">
    <property type="component" value="Chromosome"/>
</dbReference>
<dbReference type="AlphaFoldDB" id="A0A1D9MEQ5"/>
<dbReference type="InterPro" id="IPR011499">
    <property type="entry name" value="Lipid_A_biosynth_N"/>
</dbReference>
<keyword evidence="1" id="KW-1133">Transmembrane helix</keyword>
<dbReference type="STRING" id="1850250.LPB142_13915"/>
<feature type="transmembrane region" description="Helical" evidence="1">
    <location>
        <begin position="47"/>
        <end position="68"/>
    </location>
</feature>
<sequence length="101" mass="11706">MHWLMSVLHVDSRTELLWVIFGFAAQGMFTGRFLVQWIASERARDSVVPVAFWYFSLAGGMMLLSYAIYRADPVFILGQALGVLIYVRNLWLIHAKRRREA</sequence>
<accession>A0A1D9MEQ5</accession>
<keyword evidence="4" id="KW-1185">Reference proteome</keyword>
<keyword evidence="1" id="KW-0472">Membrane</keyword>
<protein>
    <submittedName>
        <fullName evidence="3">Lipid A biosynthesis protein</fullName>
    </submittedName>
</protein>
<feature type="transmembrane region" description="Helical" evidence="1">
    <location>
        <begin position="74"/>
        <end position="93"/>
    </location>
</feature>
<evidence type="ECO:0000259" key="2">
    <source>
        <dbReference type="SMART" id="SM01259"/>
    </source>
</evidence>
<proteinExistence type="predicted"/>
<dbReference type="Pfam" id="PF07578">
    <property type="entry name" value="LAB_N"/>
    <property type="match status" value="1"/>
</dbReference>
<dbReference type="SMART" id="SM01259">
    <property type="entry name" value="LAB_N"/>
    <property type="match status" value="1"/>
</dbReference>
<name>A0A1D9MEQ5_9RHOB</name>
<evidence type="ECO:0000313" key="3">
    <source>
        <dbReference type="EMBL" id="AOZ70283.1"/>
    </source>
</evidence>
<dbReference type="RefSeq" id="WP_071166716.1">
    <property type="nucleotide sequence ID" value="NZ_CP017781.1"/>
</dbReference>
<dbReference type="PIRSF" id="PIRSF028440">
    <property type="entry name" value="UCP_LAB_N"/>
    <property type="match status" value="1"/>
</dbReference>
<dbReference type="GO" id="GO:0016020">
    <property type="term" value="C:membrane"/>
    <property type="evidence" value="ECO:0007669"/>
    <property type="project" value="GOC"/>
</dbReference>
<dbReference type="Gene3D" id="1.20.1280.290">
    <property type="match status" value="1"/>
</dbReference>
<feature type="transmembrane region" description="Helical" evidence="1">
    <location>
        <begin position="16"/>
        <end position="35"/>
    </location>
</feature>
<dbReference type="EMBL" id="CP017781">
    <property type="protein sequence ID" value="AOZ70283.1"/>
    <property type="molecule type" value="Genomic_DNA"/>
</dbReference>
<gene>
    <name evidence="3" type="ORF">LPB142_13915</name>
</gene>